<dbReference type="InterPro" id="IPR001214">
    <property type="entry name" value="SET_dom"/>
</dbReference>
<dbReference type="PANTHER" id="PTHR47332:SF4">
    <property type="entry name" value="SET DOMAIN-CONTAINING PROTEIN 5"/>
    <property type="match status" value="1"/>
</dbReference>
<evidence type="ECO:0000259" key="1">
    <source>
        <dbReference type="PROSITE" id="PS50280"/>
    </source>
</evidence>
<dbReference type="Gene3D" id="2.170.270.10">
    <property type="entry name" value="SET domain"/>
    <property type="match status" value="1"/>
</dbReference>
<organism evidence="2">
    <name type="scientific">Odontella aurita</name>
    <dbReference type="NCBI Taxonomy" id="265563"/>
    <lineage>
        <taxon>Eukaryota</taxon>
        <taxon>Sar</taxon>
        <taxon>Stramenopiles</taxon>
        <taxon>Ochrophyta</taxon>
        <taxon>Bacillariophyta</taxon>
        <taxon>Mediophyceae</taxon>
        <taxon>Biddulphiophycidae</taxon>
        <taxon>Eupodiscales</taxon>
        <taxon>Odontellaceae</taxon>
        <taxon>Odontella</taxon>
    </lineage>
</organism>
<dbReference type="Pfam" id="PF00856">
    <property type="entry name" value="SET"/>
    <property type="match status" value="1"/>
</dbReference>
<dbReference type="InterPro" id="IPR011990">
    <property type="entry name" value="TPR-like_helical_dom_sf"/>
</dbReference>
<sequence length="282" mass="30057">MRVLNSHAASSREEAEGMHAAAVKDEFDSLPEVTRRAVLELSSCGKWNDADDAGGGGGGKVTPLGAYQTNSFRLEGGGGGGDGDGDGGGNNPDAAYGGLFLTIARINHSCRPNVCHMWRPDLRKMIVFACRDIAPGDEICTTYGPSECLDTEGRRAHLLEHFSFECTCDMCTEGNSNGGDDRMTELNSLQEDIAFLTASGKPQAAIRAVERCLSLLEEQGIGSGAFVKPILHYGYMISVAGLRDGAMARSYLVRELVAVKKCEGEDSPSALKIQQELDDMAA</sequence>
<gene>
    <name evidence="2" type="ORF">OAUR00152_LOCUS24154</name>
</gene>
<evidence type="ECO:0000313" key="2">
    <source>
        <dbReference type="EMBL" id="CAE2256138.1"/>
    </source>
</evidence>
<proteinExistence type="predicted"/>
<dbReference type="InterPro" id="IPR053185">
    <property type="entry name" value="SET_domain_protein"/>
</dbReference>
<dbReference type="Gene3D" id="1.25.40.10">
    <property type="entry name" value="Tetratricopeptide repeat domain"/>
    <property type="match status" value="1"/>
</dbReference>
<dbReference type="SUPFAM" id="SSF82199">
    <property type="entry name" value="SET domain"/>
    <property type="match status" value="1"/>
</dbReference>
<dbReference type="InterPro" id="IPR046341">
    <property type="entry name" value="SET_dom_sf"/>
</dbReference>
<dbReference type="CDD" id="cd20071">
    <property type="entry name" value="SET_SMYD"/>
    <property type="match status" value="1"/>
</dbReference>
<feature type="domain" description="SET" evidence="1">
    <location>
        <begin position="1"/>
        <end position="144"/>
    </location>
</feature>
<name>A0A7S4J8V8_9STRA</name>
<accession>A0A7S4J8V8</accession>
<reference evidence="2" key="1">
    <citation type="submission" date="2021-01" db="EMBL/GenBank/DDBJ databases">
        <authorList>
            <person name="Corre E."/>
            <person name="Pelletier E."/>
            <person name="Niang G."/>
            <person name="Scheremetjew M."/>
            <person name="Finn R."/>
            <person name="Kale V."/>
            <person name="Holt S."/>
            <person name="Cochrane G."/>
            <person name="Meng A."/>
            <person name="Brown T."/>
            <person name="Cohen L."/>
        </authorList>
    </citation>
    <scope>NUCLEOTIDE SEQUENCE</scope>
    <source>
        <strain evidence="2">Isolate 1302-5</strain>
    </source>
</reference>
<dbReference type="PANTHER" id="PTHR47332">
    <property type="entry name" value="SET DOMAIN-CONTAINING PROTEIN 5"/>
    <property type="match status" value="1"/>
</dbReference>
<protein>
    <recommendedName>
        <fullName evidence="1">SET domain-containing protein</fullName>
    </recommendedName>
</protein>
<dbReference type="EMBL" id="HBKQ01035179">
    <property type="protein sequence ID" value="CAE2256138.1"/>
    <property type="molecule type" value="Transcribed_RNA"/>
</dbReference>
<dbReference type="PROSITE" id="PS50280">
    <property type="entry name" value="SET"/>
    <property type="match status" value="1"/>
</dbReference>
<dbReference type="AlphaFoldDB" id="A0A7S4J8V8"/>